<name>I7KP25_9LACO</name>
<evidence type="ECO:0000313" key="1">
    <source>
        <dbReference type="EMBL" id="CCI87074.1"/>
    </source>
</evidence>
<comment type="caution">
    <text evidence="1">The sequence shown here is derived from an EMBL/GenBank/DDBJ whole genome shotgun (WGS) entry which is preliminary data.</text>
</comment>
<dbReference type="EMBL" id="AYZO01000049">
    <property type="protein sequence ID" value="KRN09299.1"/>
    <property type="molecule type" value="Genomic_DNA"/>
</dbReference>
<dbReference type="OrthoDB" id="1646215at2"/>
<organism evidence="1 3">
    <name type="scientific">Lactobacillus gigeriorum DSM 23908 = CRBIP 24.85</name>
    <dbReference type="NCBI Taxonomy" id="1423751"/>
    <lineage>
        <taxon>Bacteria</taxon>
        <taxon>Bacillati</taxon>
        <taxon>Bacillota</taxon>
        <taxon>Bacilli</taxon>
        <taxon>Lactobacillales</taxon>
        <taxon>Lactobacillaceae</taxon>
        <taxon>Lactobacillus</taxon>
    </lineage>
</organism>
<evidence type="ECO:0000313" key="4">
    <source>
        <dbReference type="Proteomes" id="UP000051521"/>
    </source>
</evidence>
<dbReference type="PIRSF" id="PIRSF021265">
    <property type="entry name" value="DUF956"/>
    <property type="match status" value="1"/>
</dbReference>
<protein>
    <submittedName>
        <fullName evidence="1 2">ManO</fullName>
    </submittedName>
</protein>
<dbReference type="PATRIC" id="fig|1423751.3.peg.1491"/>
<dbReference type="RefSeq" id="WP_008473194.1">
    <property type="nucleotide sequence ID" value="NZ_AYZO01000049.1"/>
</dbReference>
<sequence>MVKSINTAVELTVNATWYRGMPSYGQVMVGDRSFEFYNERNVGDYVQIPWNEITYVVADIHFGGRYIPRFEIRTKNSGNFIFNTRDPKKTLRAIREHVPADRLRKSLTLMQKLRRNFSKH</sequence>
<keyword evidence="4" id="KW-1185">Reference proteome</keyword>
<dbReference type="AlphaFoldDB" id="I7KP25"/>
<reference evidence="2 4" key="2">
    <citation type="journal article" date="2015" name="Genome Announc.">
        <title>Expanding the biotechnology potential of lactobacilli through comparative genomics of 213 strains and associated genera.</title>
        <authorList>
            <person name="Sun Z."/>
            <person name="Harris H.M."/>
            <person name="McCann A."/>
            <person name="Guo C."/>
            <person name="Argimon S."/>
            <person name="Zhang W."/>
            <person name="Yang X."/>
            <person name="Jeffery I.B."/>
            <person name="Cooney J.C."/>
            <person name="Kagawa T.F."/>
            <person name="Liu W."/>
            <person name="Song Y."/>
            <person name="Salvetti E."/>
            <person name="Wrobel A."/>
            <person name="Rasinkangas P."/>
            <person name="Parkhill J."/>
            <person name="Rea M.C."/>
            <person name="O'Sullivan O."/>
            <person name="Ritari J."/>
            <person name="Douillard F.P."/>
            <person name="Paul Ross R."/>
            <person name="Yang R."/>
            <person name="Briner A.E."/>
            <person name="Felis G.E."/>
            <person name="de Vos W.M."/>
            <person name="Barrangou R."/>
            <person name="Klaenhammer T.R."/>
            <person name="Caufield P.W."/>
            <person name="Cui Y."/>
            <person name="Zhang H."/>
            <person name="O'Toole P.W."/>
        </authorList>
    </citation>
    <scope>NUCLEOTIDE SEQUENCE [LARGE SCALE GENOMIC DNA]</scope>
    <source>
        <strain evidence="2 4">DSM 23908</strain>
    </source>
</reference>
<dbReference type="STRING" id="1423751.FC38_GL001442"/>
<gene>
    <name evidence="1" type="ORF">BN52_02255</name>
    <name evidence="2" type="ORF">FC38_GL001442</name>
</gene>
<reference evidence="1 3" key="1">
    <citation type="submission" date="2012-06" db="EMBL/GenBank/DDBJ databases">
        <title>Draft genome sequence of Lactobacillus gigeriorum CRBIP 24.85T, isolated from chicken crop.</title>
        <authorList>
            <person name="Cousin S."/>
            <person name="Ma L."/>
            <person name="Creno S."/>
            <person name="Clermont D."/>
            <person name="Loux V."/>
            <person name="Bizet C."/>
            <person name="Bouchier C."/>
        </authorList>
    </citation>
    <scope>NUCLEOTIDE SEQUENCE [LARGE SCALE GENOMIC DNA]</scope>
    <source>
        <strain evidence="3">CRBIP 24.85T</strain>
        <strain evidence="1">Type strain: CRBIP 24.85</strain>
    </source>
</reference>
<dbReference type="Proteomes" id="UP000051521">
    <property type="component" value="Unassembled WGS sequence"/>
</dbReference>
<proteinExistence type="predicted"/>
<dbReference type="Pfam" id="PF06115">
    <property type="entry name" value="DUF956"/>
    <property type="match status" value="1"/>
</dbReference>
<accession>I7KP25</accession>
<dbReference type="Proteomes" id="UP000009326">
    <property type="component" value="Unassembled WGS sequence"/>
</dbReference>
<evidence type="ECO:0000313" key="3">
    <source>
        <dbReference type="Proteomes" id="UP000009326"/>
    </source>
</evidence>
<dbReference type="InterPro" id="IPR010360">
    <property type="entry name" value="DUF956"/>
</dbReference>
<evidence type="ECO:0000313" key="2">
    <source>
        <dbReference type="EMBL" id="KRN09299.1"/>
    </source>
</evidence>
<dbReference type="EMBL" id="CAKC01000047">
    <property type="protein sequence ID" value="CCI87074.1"/>
    <property type="molecule type" value="Genomic_DNA"/>
</dbReference>